<evidence type="ECO:0000256" key="1">
    <source>
        <dbReference type="SAM" id="MobiDB-lite"/>
    </source>
</evidence>
<evidence type="ECO:0000259" key="2">
    <source>
        <dbReference type="PROSITE" id="PS50206"/>
    </source>
</evidence>
<sequence>MRELAALYGVRVADDSQDAGSSGRGRLMRGGERRLLRGDEEEDEEDDEDAFESWEEAVAELGNPWDMRPARAAPLAGGGGSGGGGGGGGSAYLDSTARSRVGSDELRDLLRAAAGDSGSGRAAVVLVDVRDEAEAAAGPRPSPDPAALLPPGAPPSLLWRRCVPLAGLRRGEAEELEAGADYVVVLGSGDHRAEQAVVRLTKVYGLRRVLLYDGE</sequence>
<organism evidence="3 4">
    <name type="scientific">Gonium pectorale</name>
    <name type="common">Green alga</name>
    <dbReference type="NCBI Taxonomy" id="33097"/>
    <lineage>
        <taxon>Eukaryota</taxon>
        <taxon>Viridiplantae</taxon>
        <taxon>Chlorophyta</taxon>
        <taxon>core chlorophytes</taxon>
        <taxon>Chlorophyceae</taxon>
        <taxon>CS clade</taxon>
        <taxon>Chlamydomonadales</taxon>
        <taxon>Volvocaceae</taxon>
        <taxon>Gonium</taxon>
    </lineage>
</organism>
<protein>
    <recommendedName>
        <fullName evidence="2">Rhodanese domain-containing protein</fullName>
    </recommendedName>
</protein>
<name>A0A150G502_GONPE</name>
<evidence type="ECO:0000313" key="3">
    <source>
        <dbReference type="EMBL" id="KXZ44901.1"/>
    </source>
</evidence>
<keyword evidence="4" id="KW-1185">Reference proteome</keyword>
<feature type="region of interest" description="Disordered" evidence="1">
    <location>
        <begin position="133"/>
        <end position="153"/>
    </location>
</feature>
<dbReference type="Gene3D" id="3.40.250.10">
    <property type="entry name" value="Rhodanese-like domain"/>
    <property type="match status" value="1"/>
</dbReference>
<feature type="region of interest" description="Disordered" evidence="1">
    <location>
        <begin position="12"/>
        <end position="96"/>
    </location>
</feature>
<feature type="compositionally biased region" description="Acidic residues" evidence="1">
    <location>
        <begin position="39"/>
        <end position="58"/>
    </location>
</feature>
<dbReference type="PROSITE" id="PS50206">
    <property type="entry name" value="RHODANESE_3"/>
    <property type="match status" value="1"/>
</dbReference>
<evidence type="ECO:0000313" key="4">
    <source>
        <dbReference type="Proteomes" id="UP000075714"/>
    </source>
</evidence>
<dbReference type="EMBL" id="LSYV01000062">
    <property type="protein sequence ID" value="KXZ44901.1"/>
    <property type="molecule type" value="Genomic_DNA"/>
</dbReference>
<dbReference type="InterPro" id="IPR001763">
    <property type="entry name" value="Rhodanese-like_dom"/>
</dbReference>
<dbReference type="InterPro" id="IPR036873">
    <property type="entry name" value="Rhodanese-like_dom_sf"/>
</dbReference>
<dbReference type="SUPFAM" id="SSF52821">
    <property type="entry name" value="Rhodanese/Cell cycle control phosphatase"/>
    <property type="match status" value="1"/>
</dbReference>
<comment type="caution">
    <text evidence="3">The sequence shown here is derived from an EMBL/GenBank/DDBJ whole genome shotgun (WGS) entry which is preliminary data.</text>
</comment>
<dbReference type="OrthoDB" id="550682at2759"/>
<feature type="domain" description="Rhodanese" evidence="2">
    <location>
        <begin position="120"/>
        <end position="214"/>
    </location>
</feature>
<feature type="compositionally biased region" description="Gly residues" evidence="1">
    <location>
        <begin position="76"/>
        <end position="90"/>
    </location>
</feature>
<reference evidence="4" key="1">
    <citation type="journal article" date="2016" name="Nat. Commun.">
        <title>The Gonium pectorale genome demonstrates co-option of cell cycle regulation during the evolution of multicellularity.</title>
        <authorList>
            <person name="Hanschen E.R."/>
            <person name="Marriage T.N."/>
            <person name="Ferris P.J."/>
            <person name="Hamaji T."/>
            <person name="Toyoda A."/>
            <person name="Fujiyama A."/>
            <person name="Neme R."/>
            <person name="Noguchi H."/>
            <person name="Minakuchi Y."/>
            <person name="Suzuki M."/>
            <person name="Kawai-Toyooka H."/>
            <person name="Smith D.R."/>
            <person name="Sparks H."/>
            <person name="Anderson J."/>
            <person name="Bakaric R."/>
            <person name="Luria V."/>
            <person name="Karger A."/>
            <person name="Kirschner M.W."/>
            <person name="Durand P.M."/>
            <person name="Michod R.E."/>
            <person name="Nozaki H."/>
            <person name="Olson B.J."/>
        </authorList>
    </citation>
    <scope>NUCLEOTIDE SEQUENCE [LARGE SCALE GENOMIC DNA]</scope>
    <source>
        <strain evidence="4">NIES-2863</strain>
    </source>
</reference>
<dbReference type="AlphaFoldDB" id="A0A150G502"/>
<proteinExistence type="predicted"/>
<dbReference type="Proteomes" id="UP000075714">
    <property type="component" value="Unassembled WGS sequence"/>
</dbReference>
<gene>
    <name evidence="3" type="ORF">GPECTOR_61g854</name>
</gene>
<feature type="compositionally biased region" description="Basic and acidic residues" evidence="1">
    <location>
        <begin position="29"/>
        <end position="38"/>
    </location>
</feature>
<accession>A0A150G502</accession>